<dbReference type="Proteomes" id="UP000887104">
    <property type="component" value="Unassembled WGS sequence"/>
</dbReference>
<sequence length="50" mass="5499">MSKGIPIQLMLSPAAYAALAAKAKQENCRKRELAAQLLNSSLHINVIHKR</sequence>
<dbReference type="EMBL" id="BPEY01000159">
    <property type="protein sequence ID" value="GIU52172.1"/>
    <property type="molecule type" value="Genomic_DNA"/>
</dbReference>
<evidence type="ECO:0000313" key="2">
    <source>
        <dbReference type="Proteomes" id="UP000887104"/>
    </source>
</evidence>
<protein>
    <recommendedName>
        <fullName evidence="3">CopG family transcriptional regulator</fullName>
    </recommendedName>
</protein>
<name>A0ABQ4PRL9_9GAMM</name>
<proteinExistence type="predicted"/>
<reference evidence="1" key="1">
    <citation type="submission" date="2021-05" db="EMBL/GenBank/DDBJ databases">
        <title>Molecular characterization for Shewanella algae harboring chromosomal blaOXA-55-like strains isolated from clinical and environment sample.</title>
        <authorList>
            <person name="Ohama Y."/>
            <person name="Aoki K."/>
            <person name="Harada S."/>
            <person name="Moriya K."/>
            <person name="Ishii Y."/>
            <person name="Tateda K."/>
        </authorList>
    </citation>
    <scope>NUCLEOTIDE SEQUENCE</scope>
    <source>
        <strain evidence="1">JCM 11563</strain>
    </source>
</reference>
<keyword evidence="2" id="KW-1185">Reference proteome</keyword>
<evidence type="ECO:0008006" key="3">
    <source>
        <dbReference type="Google" id="ProtNLM"/>
    </source>
</evidence>
<organism evidence="1 2">
    <name type="scientific">Shewanella sairae</name>
    <dbReference type="NCBI Taxonomy" id="190310"/>
    <lineage>
        <taxon>Bacteria</taxon>
        <taxon>Pseudomonadati</taxon>
        <taxon>Pseudomonadota</taxon>
        <taxon>Gammaproteobacteria</taxon>
        <taxon>Alteromonadales</taxon>
        <taxon>Shewanellaceae</taxon>
        <taxon>Shewanella</taxon>
    </lineage>
</organism>
<gene>
    <name evidence="1" type="ORF">TUM4438_44170</name>
</gene>
<dbReference type="RefSeq" id="WP_220783378.1">
    <property type="nucleotide sequence ID" value="NZ_BPEY01000159.1"/>
</dbReference>
<evidence type="ECO:0000313" key="1">
    <source>
        <dbReference type="EMBL" id="GIU52172.1"/>
    </source>
</evidence>
<accession>A0ABQ4PRL9</accession>
<comment type="caution">
    <text evidence="1">The sequence shown here is derived from an EMBL/GenBank/DDBJ whole genome shotgun (WGS) entry which is preliminary data.</text>
</comment>